<protein>
    <submittedName>
        <fullName evidence="3">Phage integrase family protein</fullName>
    </submittedName>
</protein>
<dbReference type="InterPro" id="IPR002104">
    <property type="entry name" value="Integrase_catalytic"/>
</dbReference>
<dbReference type="GO" id="GO:0003677">
    <property type="term" value="F:DNA binding"/>
    <property type="evidence" value="ECO:0007669"/>
    <property type="project" value="InterPro"/>
</dbReference>
<dbReference type="GO" id="GO:0006310">
    <property type="term" value="P:DNA recombination"/>
    <property type="evidence" value="ECO:0007669"/>
    <property type="project" value="UniProtKB-KW"/>
</dbReference>
<dbReference type="InterPro" id="IPR050090">
    <property type="entry name" value="Tyrosine_recombinase_XerCD"/>
</dbReference>
<accession>A0A1G9HJT2</accession>
<gene>
    <name evidence="3" type="ORF">SAMN04488074_10990</name>
</gene>
<evidence type="ECO:0000259" key="2">
    <source>
        <dbReference type="PROSITE" id="PS51898"/>
    </source>
</evidence>
<reference evidence="4" key="1">
    <citation type="submission" date="2016-10" db="EMBL/GenBank/DDBJ databases">
        <authorList>
            <person name="Varghese N."/>
            <person name="Submissions S."/>
        </authorList>
    </citation>
    <scope>NUCLEOTIDE SEQUENCE [LARGE SCALE GENOMIC DNA]</scope>
    <source>
        <strain evidence="4">DSM 44796</strain>
    </source>
</reference>
<dbReference type="CDD" id="cd00397">
    <property type="entry name" value="DNA_BRE_C"/>
    <property type="match status" value="1"/>
</dbReference>
<dbReference type="SUPFAM" id="SSF56349">
    <property type="entry name" value="DNA breaking-rejoining enzymes"/>
    <property type="match status" value="1"/>
</dbReference>
<dbReference type="Pfam" id="PF00589">
    <property type="entry name" value="Phage_integrase"/>
    <property type="match status" value="1"/>
</dbReference>
<dbReference type="InterPro" id="IPR013762">
    <property type="entry name" value="Integrase-like_cat_sf"/>
</dbReference>
<evidence type="ECO:0000313" key="3">
    <source>
        <dbReference type="EMBL" id="SDL13217.1"/>
    </source>
</evidence>
<dbReference type="PANTHER" id="PTHR30349:SF84">
    <property type="entry name" value="PHAGE-RELATED INTEGRASE"/>
    <property type="match status" value="1"/>
</dbReference>
<dbReference type="EMBL" id="FNET01000009">
    <property type="protein sequence ID" value="SDL13217.1"/>
    <property type="molecule type" value="Genomic_DNA"/>
</dbReference>
<dbReference type="RefSeq" id="WP_090007531.1">
    <property type="nucleotide sequence ID" value="NZ_FNET01000009.1"/>
</dbReference>
<keyword evidence="1" id="KW-0233">DNA recombination</keyword>
<proteinExistence type="predicted"/>
<dbReference type="Gene3D" id="1.10.443.10">
    <property type="entry name" value="Intergrase catalytic core"/>
    <property type="match status" value="1"/>
</dbReference>
<dbReference type="GO" id="GO:0015074">
    <property type="term" value="P:DNA integration"/>
    <property type="evidence" value="ECO:0007669"/>
    <property type="project" value="InterPro"/>
</dbReference>
<feature type="domain" description="Tyr recombinase" evidence="2">
    <location>
        <begin position="466"/>
        <end position="680"/>
    </location>
</feature>
<dbReference type="Proteomes" id="UP000199682">
    <property type="component" value="Unassembled WGS sequence"/>
</dbReference>
<name>A0A1G9HJT2_9PSEU</name>
<dbReference type="InterPro" id="IPR011010">
    <property type="entry name" value="DNA_brk_join_enz"/>
</dbReference>
<dbReference type="PANTHER" id="PTHR30349">
    <property type="entry name" value="PHAGE INTEGRASE-RELATED"/>
    <property type="match status" value="1"/>
</dbReference>
<dbReference type="PROSITE" id="PS51898">
    <property type="entry name" value="TYR_RECOMBINASE"/>
    <property type="match status" value="1"/>
</dbReference>
<organism evidence="3 4">
    <name type="scientific">Lentzea albidocapillata subsp. violacea</name>
    <dbReference type="NCBI Taxonomy" id="128104"/>
    <lineage>
        <taxon>Bacteria</taxon>
        <taxon>Bacillati</taxon>
        <taxon>Actinomycetota</taxon>
        <taxon>Actinomycetes</taxon>
        <taxon>Pseudonocardiales</taxon>
        <taxon>Pseudonocardiaceae</taxon>
        <taxon>Lentzea</taxon>
    </lineage>
</organism>
<evidence type="ECO:0000313" key="4">
    <source>
        <dbReference type="Proteomes" id="UP000199682"/>
    </source>
</evidence>
<evidence type="ECO:0000256" key="1">
    <source>
        <dbReference type="ARBA" id="ARBA00023172"/>
    </source>
</evidence>
<sequence>MTAPVAALVTPLPSPDLTRWVSWLRDQIDPNWRSGEWFGEDWYFVGDPDNEQTIAYWCRTTACTSISNSRGFCTPCIREQAATGLSVEEFADTYVPMRRKGSPGRFQRRCVVERDGTQCADPSYCRRLCVNHYHAWHTASKREPELDLDEWLSTVPQPRPGRAGTCSVRRCGMELWGLKTLCIYHDAKYRREARHEPVERWITTQTPFLYAHHFSLLPLNPTLRWEVLYALQQRDARGGKVDPTCVRALVRTFTDLPHMLGTNRAELLALSGHRKSANNLAHLTELHRALHLGYDKMCGISPTDKHVWDMAAAKIASANSKSGRLRRIAAEPVDFTTISQAWLRDVALEWARQTDPTSDALKEAIKASVIASRALERRTGGGHDATQLRLDDMDAVMAGFRQACREDGQPYKNSTLRNYVAKFFQLLEFGRRAGLMDEVPGGFSRHQSHVIPHEEQNEDEIGKAIPEPVIAQLDTQLDTLGTSFPYGKLLDDEIRHMFRTAYTLLRDTGRRPREICALRVNCLEHDDGHNLVWNNFKGKRLRRRLPITSQTAQAIRDWLPVRQQLLAPKRTADYLFPAITEGAKEPFMASGYLSKALRDWVDALPSIDSNVPGRDGSPLPFDRSLIYPYAFRHSYAQRHADAGVAVDVLKELMDHRQINTTMGYYTVSLKRKREAVNTMRRLVVDRNGNPAPVTSATAYEARSVAVPFGNCIEPSNVKAGGQACPIRFQCSGCGFYRPDPSYLPAIEEHTNALRADRETALAMDAADFVIRNLGEQITSFEQVRDTMREGLAAMDPQDRQEIEEASAVLRKTRAGQGRTTLPLTVIHREAPDGA</sequence>
<dbReference type="AlphaFoldDB" id="A0A1G9HJT2"/>